<organism evidence="1 2">
    <name type="scientific">Racocetra persica</name>
    <dbReference type="NCBI Taxonomy" id="160502"/>
    <lineage>
        <taxon>Eukaryota</taxon>
        <taxon>Fungi</taxon>
        <taxon>Fungi incertae sedis</taxon>
        <taxon>Mucoromycota</taxon>
        <taxon>Glomeromycotina</taxon>
        <taxon>Glomeromycetes</taxon>
        <taxon>Diversisporales</taxon>
        <taxon>Gigasporaceae</taxon>
        <taxon>Racocetra</taxon>
    </lineage>
</organism>
<evidence type="ECO:0000313" key="2">
    <source>
        <dbReference type="Proteomes" id="UP000789920"/>
    </source>
</evidence>
<protein>
    <submittedName>
        <fullName evidence="1">31001_t:CDS:1</fullName>
    </submittedName>
</protein>
<evidence type="ECO:0000313" key="1">
    <source>
        <dbReference type="EMBL" id="CAG8818162.1"/>
    </source>
</evidence>
<dbReference type="EMBL" id="CAJVQC010080649">
    <property type="protein sequence ID" value="CAG8818162.1"/>
    <property type="molecule type" value="Genomic_DNA"/>
</dbReference>
<comment type="caution">
    <text evidence="1">The sequence shown here is derived from an EMBL/GenBank/DDBJ whole genome shotgun (WGS) entry which is preliminary data.</text>
</comment>
<accession>A0ACA9S0B4</accession>
<dbReference type="Proteomes" id="UP000789920">
    <property type="component" value="Unassembled WGS sequence"/>
</dbReference>
<keyword evidence="2" id="KW-1185">Reference proteome</keyword>
<reference evidence="1" key="1">
    <citation type="submission" date="2021-06" db="EMBL/GenBank/DDBJ databases">
        <authorList>
            <person name="Kallberg Y."/>
            <person name="Tangrot J."/>
            <person name="Rosling A."/>
        </authorList>
    </citation>
    <scope>NUCLEOTIDE SEQUENCE</scope>
    <source>
        <strain evidence="1">MA461A</strain>
    </source>
</reference>
<sequence length="39" mass="4259">QEVIVISRAIVSEMFKSSEVVSKVAIDSKAFDSSGQSLW</sequence>
<feature type="non-terminal residue" evidence="1">
    <location>
        <position position="1"/>
    </location>
</feature>
<name>A0ACA9S0B4_9GLOM</name>
<proteinExistence type="predicted"/>
<gene>
    <name evidence="1" type="ORF">RPERSI_LOCUS24855</name>
</gene>